<feature type="modified residue" description="4-aspartylphosphate" evidence="4">
    <location>
        <position position="57"/>
    </location>
</feature>
<dbReference type="InterPro" id="IPR011006">
    <property type="entry name" value="CheY-like_superfamily"/>
</dbReference>
<dbReference type="Gene3D" id="1.10.10.10">
    <property type="entry name" value="Winged helix-like DNA-binding domain superfamily/Winged helix DNA-binding domain"/>
    <property type="match status" value="1"/>
</dbReference>
<comment type="caution">
    <text evidence="8">The sequence shown here is derived from an EMBL/GenBank/DDBJ whole genome shotgun (WGS) entry which is preliminary data.</text>
</comment>
<dbReference type="Proteomes" id="UP001481872">
    <property type="component" value="Unassembled WGS sequence"/>
</dbReference>
<keyword evidence="3" id="KW-0804">Transcription</keyword>
<dbReference type="InterPro" id="IPR036388">
    <property type="entry name" value="WH-like_DNA-bd_sf"/>
</dbReference>
<evidence type="ECO:0000259" key="6">
    <source>
        <dbReference type="PROSITE" id="PS50110"/>
    </source>
</evidence>
<dbReference type="SMART" id="SM00448">
    <property type="entry name" value="REC"/>
    <property type="match status" value="1"/>
</dbReference>
<evidence type="ECO:0000256" key="2">
    <source>
        <dbReference type="ARBA" id="ARBA00023125"/>
    </source>
</evidence>
<dbReference type="SUPFAM" id="SSF46894">
    <property type="entry name" value="C-terminal effector domain of the bipartite response regulators"/>
    <property type="match status" value="1"/>
</dbReference>
<evidence type="ECO:0000256" key="3">
    <source>
        <dbReference type="ARBA" id="ARBA00023163"/>
    </source>
</evidence>
<name>A0ABV1J5B7_9FIRM</name>
<gene>
    <name evidence="8" type="ORF">AAA081_00030</name>
</gene>
<evidence type="ECO:0000313" key="9">
    <source>
        <dbReference type="Proteomes" id="UP001481872"/>
    </source>
</evidence>
<keyword evidence="9" id="KW-1185">Reference proteome</keyword>
<evidence type="ECO:0000256" key="1">
    <source>
        <dbReference type="ARBA" id="ARBA00023015"/>
    </source>
</evidence>
<keyword evidence="4" id="KW-0597">Phosphoprotein</keyword>
<evidence type="ECO:0000259" key="7">
    <source>
        <dbReference type="PROSITE" id="PS51755"/>
    </source>
</evidence>
<evidence type="ECO:0000313" key="8">
    <source>
        <dbReference type="EMBL" id="MEQ3352691.1"/>
    </source>
</evidence>
<dbReference type="CDD" id="cd00383">
    <property type="entry name" value="trans_reg_C"/>
    <property type="match status" value="1"/>
</dbReference>
<dbReference type="PANTHER" id="PTHR48111">
    <property type="entry name" value="REGULATOR OF RPOS"/>
    <property type="match status" value="1"/>
</dbReference>
<dbReference type="PROSITE" id="PS50110">
    <property type="entry name" value="RESPONSE_REGULATORY"/>
    <property type="match status" value="1"/>
</dbReference>
<proteinExistence type="predicted"/>
<feature type="domain" description="Response regulatory" evidence="6">
    <location>
        <begin position="7"/>
        <end position="121"/>
    </location>
</feature>
<reference evidence="8 9" key="1">
    <citation type="submission" date="2024-04" db="EMBL/GenBank/DDBJ databases">
        <title>Human intestinal bacterial collection.</title>
        <authorList>
            <person name="Pauvert C."/>
            <person name="Hitch T.C.A."/>
            <person name="Clavel T."/>
        </authorList>
    </citation>
    <scope>NUCLEOTIDE SEQUENCE [LARGE SCALE GENOMIC DNA]</scope>
    <source>
        <strain evidence="8 9">CLA-SR-H026</strain>
    </source>
</reference>
<dbReference type="InterPro" id="IPR039420">
    <property type="entry name" value="WalR-like"/>
</dbReference>
<dbReference type="InterPro" id="IPR016032">
    <property type="entry name" value="Sig_transdc_resp-reg_C-effctor"/>
</dbReference>
<sequence>MNKKEPIILIVDDEKSLLDHLEAYLRKAGYTSVKTASNLAQARFQLANHHVDLMILDLMLPDGSGMDLLRAVRKQSHIPVIILSALDGIDDRREGFEAEADDYIVKPFLAEDLLWRVEAVLRRSFREEREGPVDLNGALFDPAKGTIIKEGGEEKLTAKQYKILALLANHLNRIVSIDQIIDAVWEETFGYENTLITHIYRLREKLEDDPSNPTRLVTVKGLGYKLIGKQ</sequence>
<feature type="DNA-binding region" description="OmpR/PhoB-type" evidence="5">
    <location>
        <begin position="130"/>
        <end position="228"/>
    </location>
</feature>
<dbReference type="RefSeq" id="WP_349053102.1">
    <property type="nucleotide sequence ID" value="NZ_JBBNPS010000001.1"/>
</dbReference>
<dbReference type="SUPFAM" id="SSF52172">
    <property type="entry name" value="CheY-like"/>
    <property type="match status" value="1"/>
</dbReference>
<evidence type="ECO:0000256" key="5">
    <source>
        <dbReference type="PROSITE-ProRule" id="PRU01091"/>
    </source>
</evidence>
<organism evidence="8 9">
    <name type="scientific">Aedoeadaptatus acetigenes</name>
    <dbReference type="NCBI Taxonomy" id="2981723"/>
    <lineage>
        <taxon>Bacteria</taxon>
        <taxon>Bacillati</taxon>
        <taxon>Bacillota</taxon>
        <taxon>Tissierellia</taxon>
        <taxon>Tissierellales</taxon>
        <taxon>Peptoniphilaceae</taxon>
        <taxon>Aedoeadaptatus</taxon>
    </lineage>
</organism>
<dbReference type="Pfam" id="PF00486">
    <property type="entry name" value="Trans_reg_C"/>
    <property type="match status" value="1"/>
</dbReference>
<dbReference type="InterPro" id="IPR001867">
    <property type="entry name" value="OmpR/PhoB-type_DNA-bd"/>
</dbReference>
<keyword evidence="2 5" id="KW-0238">DNA-binding</keyword>
<accession>A0ABV1J5B7</accession>
<dbReference type="SMART" id="SM00862">
    <property type="entry name" value="Trans_reg_C"/>
    <property type="match status" value="1"/>
</dbReference>
<keyword evidence="1" id="KW-0805">Transcription regulation</keyword>
<dbReference type="PROSITE" id="PS51755">
    <property type="entry name" value="OMPR_PHOB"/>
    <property type="match status" value="1"/>
</dbReference>
<dbReference type="Pfam" id="PF00072">
    <property type="entry name" value="Response_reg"/>
    <property type="match status" value="1"/>
</dbReference>
<protein>
    <submittedName>
        <fullName evidence="8">Response regulator transcription factor</fullName>
    </submittedName>
</protein>
<dbReference type="EMBL" id="JBBNPS010000001">
    <property type="protein sequence ID" value="MEQ3352691.1"/>
    <property type="molecule type" value="Genomic_DNA"/>
</dbReference>
<evidence type="ECO:0000256" key="4">
    <source>
        <dbReference type="PROSITE-ProRule" id="PRU00169"/>
    </source>
</evidence>
<feature type="domain" description="OmpR/PhoB-type" evidence="7">
    <location>
        <begin position="130"/>
        <end position="228"/>
    </location>
</feature>
<dbReference type="InterPro" id="IPR001789">
    <property type="entry name" value="Sig_transdc_resp-reg_receiver"/>
</dbReference>
<dbReference type="PANTHER" id="PTHR48111:SF67">
    <property type="entry name" value="TRANSCRIPTIONAL REGULATORY PROTEIN TCTD"/>
    <property type="match status" value="1"/>
</dbReference>
<dbReference type="Gene3D" id="3.40.50.2300">
    <property type="match status" value="1"/>
</dbReference>